<feature type="coiled-coil region" evidence="7">
    <location>
        <begin position="173"/>
        <end position="200"/>
    </location>
</feature>
<feature type="region of interest" description="Disordered" evidence="8">
    <location>
        <begin position="129"/>
        <end position="164"/>
    </location>
</feature>
<proteinExistence type="predicted"/>
<organism evidence="10 11">
    <name type="scientific">Lucilia cuprina</name>
    <name type="common">Green bottle fly</name>
    <name type="synonym">Australian sheep blowfly</name>
    <dbReference type="NCBI Taxonomy" id="7375"/>
    <lineage>
        <taxon>Eukaryota</taxon>
        <taxon>Metazoa</taxon>
        <taxon>Ecdysozoa</taxon>
        <taxon>Arthropoda</taxon>
        <taxon>Hexapoda</taxon>
        <taxon>Insecta</taxon>
        <taxon>Pterygota</taxon>
        <taxon>Neoptera</taxon>
        <taxon>Endopterygota</taxon>
        <taxon>Diptera</taxon>
        <taxon>Brachycera</taxon>
        <taxon>Muscomorpha</taxon>
        <taxon>Oestroidea</taxon>
        <taxon>Calliphoridae</taxon>
        <taxon>Luciliinae</taxon>
        <taxon>Lucilia</taxon>
    </lineage>
</organism>
<evidence type="ECO:0000256" key="4">
    <source>
        <dbReference type="ARBA" id="ARBA00023125"/>
    </source>
</evidence>
<evidence type="ECO:0000256" key="8">
    <source>
        <dbReference type="SAM" id="MobiDB-lite"/>
    </source>
</evidence>
<keyword evidence="11" id="KW-1185">Reference proteome</keyword>
<dbReference type="GO" id="GO:0005634">
    <property type="term" value="C:nucleus"/>
    <property type="evidence" value="ECO:0007669"/>
    <property type="project" value="TreeGrafter"/>
</dbReference>
<evidence type="ECO:0000259" key="9">
    <source>
        <dbReference type="Pfam" id="PF13873"/>
    </source>
</evidence>
<evidence type="ECO:0000256" key="1">
    <source>
        <dbReference type="ARBA" id="ARBA00011764"/>
    </source>
</evidence>
<dbReference type="GO" id="GO:0003677">
    <property type="term" value="F:DNA binding"/>
    <property type="evidence" value="ECO:0007669"/>
    <property type="project" value="UniProtKB-KW"/>
</dbReference>
<keyword evidence="4" id="KW-0238">DNA-binding</keyword>
<gene>
    <name evidence="10" type="ORF">FF38_10890</name>
</gene>
<evidence type="ECO:0000313" key="10">
    <source>
        <dbReference type="EMBL" id="KNC33356.1"/>
    </source>
</evidence>
<dbReference type="AlphaFoldDB" id="A0A0L0CM56"/>
<evidence type="ECO:0000256" key="5">
    <source>
        <dbReference type="ARBA" id="ARBA00023163"/>
    </source>
</evidence>
<dbReference type="PANTHER" id="PTHR23098">
    <property type="entry name" value="AGAP001331-PA-RELATED"/>
    <property type="match status" value="1"/>
</dbReference>
<evidence type="ECO:0000256" key="7">
    <source>
        <dbReference type="SAM" id="Coils"/>
    </source>
</evidence>
<dbReference type="Pfam" id="PF13873">
    <property type="entry name" value="Myb_DNA-bind_5"/>
    <property type="match status" value="1"/>
</dbReference>
<evidence type="ECO:0000256" key="6">
    <source>
        <dbReference type="ARBA" id="ARBA00025466"/>
    </source>
</evidence>
<comment type="function">
    <text evidence="6">Involved in transvection phenomena (= synapsis-dependent gene expression), where the synaptic pairing of chromosomes carrying genes with which zeste interacts influences the expression of these genes. Zeste binds to DNA and stimulates transcription from a nearby promoter.</text>
</comment>
<dbReference type="OrthoDB" id="8053018at2759"/>
<keyword evidence="7" id="KW-0175">Coiled coil</keyword>
<dbReference type="InterPro" id="IPR028002">
    <property type="entry name" value="Myb_DNA-bind_5"/>
</dbReference>
<dbReference type="EMBL" id="JRES01000198">
    <property type="protein sequence ID" value="KNC33356.1"/>
    <property type="molecule type" value="Genomic_DNA"/>
</dbReference>
<sequence>MESHVDIARGYVKGDRVVKEALWADLAKKLNSCGPPTKDLNGWKKTWADWKVYVKNKMSHNKKENLKTGGGQYNKYVLSDAEETVTRLTGIYRSVDGINSSKDFGESTIDLILNESEKESECDIHLTISENNLSAETPSTSKKRISRTPSPNPKRCRPNTPQVPSKAELNSLLAEENNHLKSITKLMEEHLEEAKILNKKLDMLCNIFENQYKARQLNDIETQKQLREKNELKLKLIEIETLKLSIEREKVKHS</sequence>
<comment type="subunit">
    <text evidence="1">Self-associates forming complexes of several hundred monomers.</text>
</comment>
<dbReference type="Proteomes" id="UP000037069">
    <property type="component" value="Unassembled WGS sequence"/>
</dbReference>
<evidence type="ECO:0000313" key="11">
    <source>
        <dbReference type="Proteomes" id="UP000037069"/>
    </source>
</evidence>
<name>A0A0L0CM56_LUCCU</name>
<evidence type="ECO:0000256" key="3">
    <source>
        <dbReference type="ARBA" id="ARBA00023015"/>
    </source>
</evidence>
<protein>
    <recommendedName>
        <fullName evidence="2">Regulatory protein zeste</fullName>
    </recommendedName>
</protein>
<dbReference type="PANTHER" id="PTHR23098:SF16">
    <property type="entry name" value="REGULATORY PROTEIN ZESTE"/>
    <property type="match status" value="1"/>
</dbReference>
<dbReference type="OMA" id="ESECDIH"/>
<keyword evidence="5" id="KW-0804">Transcription</keyword>
<feature type="compositionally biased region" description="Polar residues" evidence="8">
    <location>
        <begin position="129"/>
        <end position="140"/>
    </location>
</feature>
<keyword evidence="3" id="KW-0805">Transcription regulation</keyword>
<comment type="caution">
    <text evidence="10">The sequence shown here is derived from an EMBL/GenBank/DDBJ whole genome shotgun (WGS) entry which is preliminary data.</text>
</comment>
<evidence type="ECO:0000256" key="2">
    <source>
        <dbReference type="ARBA" id="ARBA00016807"/>
    </source>
</evidence>
<reference evidence="10 11" key="1">
    <citation type="journal article" date="2015" name="Nat. Commun.">
        <title>Lucilia cuprina genome unlocks parasitic fly biology to underpin future interventions.</title>
        <authorList>
            <person name="Anstead C.A."/>
            <person name="Korhonen P.K."/>
            <person name="Young N.D."/>
            <person name="Hall R.S."/>
            <person name="Jex A.R."/>
            <person name="Murali S.C."/>
            <person name="Hughes D.S."/>
            <person name="Lee S.F."/>
            <person name="Perry T."/>
            <person name="Stroehlein A.J."/>
            <person name="Ansell B.R."/>
            <person name="Breugelmans B."/>
            <person name="Hofmann A."/>
            <person name="Qu J."/>
            <person name="Dugan S."/>
            <person name="Lee S.L."/>
            <person name="Chao H."/>
            <person name="Dinh H."/>
            <person name="Han Y."/>
            <person name="Doddapaneni H.V."/>
            <person name="Worley K.C."/>
            <person name="Muzny D.M."/>
            <person name="Ioannidis P."/>
            <person name="Waterhouse R.M."/>
            <person name="Zdobnov E.M."/>
            <person name="James P.J."/>
            <person name="Bagnall N.H."/>
            <person name="Kotze A.C."/>
            <person name="Gibbs R.A."/>
            <person name="Richards S."/>
            <person name="Batterham P."/>
            <person name="Gasser R.B."/>
        </authorList>
    </citation>
    <scope>NUCLEOTIDE SEQUENCE [LARGE SCALE GENOMIC DNA]</scope>
    <source>
        <strain evidence="10 11">LS</strain>
        <tissue evidence="10">Full body</tissue>
    </source>
</reference>
<feature type="domain" description="Myb/SANT-like DNA-binding" evidence="9">
    <location>
        <begin position="15"/>
        <end position="59"/>
    </location>
</feature>
<accession>A0A0L0CM56</accession>